<evidence type="ECO:0000313" key="2">
    <source>
        <dbReference type="Proteomes" id="UP000799750"/>
    </source>
</evidence>
<name>A0A6A6QTZ0_9PEZI</name>
<dbReference type="EMBL" id="MU004189">
    <property type="protein sequence ID" value="KAF2495193.1"/>
    <property type="molecule type" value="Genomic_DNA"/>
</dbReference>
<dbReference type="Proteomes" id="UP000799750">
    <property type="component" value="Unassembled WGS sequence"/>
</dbReference>
<keyword evidence="2" id="KW-1185">Reference proteome</keyword>
<gene>
    <name evidence="1" type="ORF">BU16DRAFT_383232</name>
</gene>
<dbReference type="AlphaFoldDB" id="A0A6A6QTZ0"/>
<reference evidence="1" key="1">
    <citation type="journal article" date="2020" name="Stud. Mycol.">
        <title>101 Dothideomycetes genomes: a test case for predicting lifestyles and emergence of pathogens.</title>
        <authorList>
            <person name="Haridas S."/>
            <person name="Albert R."/>
            <person name="Binder M."/>
            <person name="Bloem J."/>
            <person name="Labutti K."/>
            <person name="Salamov A."/>
            <person name="Andreopoulos B."/>
            <person name="Baker S."/>
            <person name="Barry K."/>
            <person name="Bills G."/>
            <person name="Bluhm B."/>
            <person name="Cannon C."/>
            <person name="Castanera R."/>
            <person name="Culley D."/>
            <person name="Daum C."/>
            <person name="Ezra D."/>
            <person name="Gonzalez J."/>
            <person name="Henrissat B."/>
            <person name="Kuo A."/>
            <person name="Liang C."/>
            <person name="Lipzen A."/>
            <person name="Lutzoni F."/>
            <person name="Magnuson J."/>
            <person name="Mondo S."/>
            <person name="Nolan M."/>
            <person name="Ohm R."/>
            <person name="Pangilinan J."/>
            <person name="Park H.-J."/>
            <person name="Ramirez L."/>
            <person name="Alfaro M."/>
            <person name="Sun H."/>
            <person name="Tritt A."/>
            <person name="Yoshinaga Y."/>
            <person name="Zwiers L.-H."/>
            <person name="Turgeon B."/>
            <person name="Goodwin S."/>
            <person name="Spatafora J."/>
            <person name="Crous P."/>
            <person name="Grigoriev I."/>
        </authorList>
    </citation>
    <scope>NUCLEOTIDE SEQUENCE</scope>
    <source>
        <strain evidence="1">CBS 269.34</strain>
    </source>
</reference>
<evidence type="ECO:0000313" key="1">
    <source>
        <dbReference type="EMBL" id="KAF2495193.1"/>
    </source>
</evidence>
<protein>
    <submittedName>
        <fullName evidence="1">Uncharacterized protein</fullName>
    </submittedName>
</protein>
<proteinExistence type="predicted"/>
<accession>A0A6A6QTZ0</accession>
<organism evidence="1 2">
    <name type="scientific">Lophium mytilinum</name>
    <dbReference type="NCBI Taxonomy" id="390894"/>
    <lineage>
        <taxon>Eukaryota</taxon>
        <taxon>Fungi</taxon>
        <taxon>Dikarya</taxon>
        <taxon>Ascomycota</taxon>
        <taxon>Pezizomycotina</taxon>
        <taxon>Dothideomycetes</taxon>
        <taxon>Pleosporomycetidae</taxon>
        <taxon>Mytilinidiales</taxon>
        <taxon>Mytilinidiaceae</taxon>
        <taxon>Lophium</taxon>
    </lineage>
</organism>
<sequence length="252" mass="28441">MWNTVVAWLYTDAGPKSRVAILKRSATSLCFTQGGTKLYCNWVEPNMDDQSPDPSSNSSTKTKDPYLEHALIFLRWKISHVSACLSLYWAANQWDSDSLIDIISPHQTARLPLNYLSKIADWSPGTRWGSDADSEERQIQTTGSKSTLVNTQTTTQQIIGSSAVMTSSHLLAHLPRLRQGEETHVSLLPSTENDKWVRVIWNKSAQSTYSVYDHQTPNLPSIIYRKQGTIEAHIENTRDAKRQRLLGPKTEL</sequence>